<feature type="domain" description="HTH cro/C1-type" evidence="1">
    <location>
        <begin position="15"/>
        <end position="69"/>
    </location>
</feature>
<evidence type="ECO:0000259" key="1">
    <source>
        <dbReference type="PROSITE" id="PS50943"/>
    </source>
</evidence>
<dbReference type="InterPro" id="IPR010982">
    <property type="entry name" value="Lambda_DNA-bd_dom_sf"/>
</dbReference>
<name>A0A5D0UBI3_9ACTN</name>
<dbReference type="Pfam" id="PF01381">
    <property type="entry name" value="HTH_3"/>
    <property type="match status" value="1"/>
</dbReference>
<dbReference type="EMBL" id="VSFF01000005">
    <property type="protein sequence ID" value="TYC15052.1"/>
    <property type="molecule type" value="Genomic_DNA"/>
</dbReference>
<evidence type="ECO:0000313" key="3">
    <source>
        <dbReference type="Proteomes" id="UP000322634"/>
    </source>
</evidence>
<dbReference type="OrthoDB" id="3449038at2"/>
<protein>
    <submittedName>
        <fullName evidence="2">Helix-turn-helix domain-containing protein</fullName>
    </submittedName>
</protein>
<dbReference type="Proteomes" id="UP000322634">
    <property type="component" value="Unassembled WGS sequence"/>
</dbReference>
<sequence>MTAIPGRPQLARRRFARARRSSGYTQETLAAYLGVERTTVARWENGATEPQPHVRPKIADAIKVSRQVLDELIADTTDDRPAWAIRLQVERETRGWSKYALAKRLFAANGISNGNLTSLRRQIRQWEQGIHFPRDWRTTYAVAFGLEEDELFGNVDYQSGRRPATLDPLPNGEEEDVERRELLENLAALGLSVTPVVQALESIRSGIDRTFESGERQQIEHWEETAVEYGYGYLSAPPQQFVADLAADLVALRLITRDVNRDTLVYKEWCRVGSTLSCLMAKSMSQLGRTREARHWWQTAQSASDSSEDLTARLWVRGQRLIHGIYEQRPIPLLLKYANDAIDLAGGRPCSGLAEISGGRAQTLALAGNPDAAKAELPRLEVVLDRLPTSISSEINSANAMGEGRLRYVEAWVYAHDGDTAKADAAAQRATQFYPGTNRRTPVQVNLLRAVARTHSGDVTEGIRHAQATFEAVPLADRTTMVVNLANRVLEPIPAEQEGQASVTAYRELLMLSAGTPQPAIES</sequence>
<dbReference type="SMART" id="SM00530">
    <property type="entry name" value="HTH_XRE"/>
    <property type="match status" value="2"/>
</dbReference>
<dbReference type="InterPro" id="IPR011990">
    <property type="entry name" value="TPR-like_helical_dom_sf"/>
</dbReference>
<dbReference type="Gene3D" id="1.25.40.10">
    <property type="entry name" value="Tetratricopeptide repeat domain"/>
    <property type="match status" value="1"/>
</dbReference>
<gene>
    <name evidence="2" type="ORF">FXF65_13070</name>
</gene>
<evidence type="ECO:0000313" key="2">
    <source>
        <dbReference type="EMBL" id="TYC15052.1"/>
    </source>
</evidence>
<dbReference type="InterPro" id="IPR001387">
    <property type="entry name" value="Cro/C1-type_HTH"/>
</dbReference>
<reference evidence="2 3" key="1">
    <citation type="submission" date="2019-08" db="EMBL/GenBank/DDBJ databases">
        <title>Actinomadura sp. nov. CYP1-5 isolated from mountain soil.</title>
        <authorList>
            <person name="Songsumanus A."/>
            <person name="Kuncharoen N."/>
            <person name="Kudo T."/>
            <person name="Yuki M."/>
            <person name="Igarashi Y."/>
            <person name="Tanasupawat S."/>
        </authorList>
    </citation>
    <scope>NUCLEOTIDE SEQUENCE [LARGE SCALE GENOMIC DNA]</scope>
    <source>
        <strain evidence="2 3">GKU157</strain>
    </source>
</reference>
<dbReference type="CDD" id="cd00093">
    <property type="entry name" value="HTH_XRE"/>
    <property type="match status" value="2"/>
</dbReference>
<dbReference type="PROSITE" id="PS50943">
    <property type="entry name" value="HTH_CROC1"/>
    <property type="match status" value="1"/>
</dbReference>
<dbReference type="RefSeq" id="WP_148350168.1">
    <property type="nucleotide sequence ID" value="NZ_JBHSBF010000027.1"/>
</dbReference>
<dbReference type="SUPFAM" id="SSF47413">
    <property type="entry name" value="lambda repressor-like DNA-binding domains"/>
    <property type="match status" value="1"/>
</dbReference>
<dbReference type="GO" id="GO:0003677">
    <property type="term" value="F:DNA binding"/>
    <property type="evidence" value="ECO:0007669"/>
    <property type="project" value="InterPro"/>
</dbReference>
<accession>A0A5D0UBI3</accession>
<dbReference type="Gene3D" id="1.10.260.40">
    <property type="entry name" value="lambda repressor-like DNA-binding domains"/>
    <property type="match status" value="1"/>
</dbReference>
<keyword evidence="3" id="KW-1185">Reference proteome</keyword>
<dbReference type="AlphaFoldDB" id="A0A5D0UBI3"/>
<proteinExistence type="predicted"/>
<organism evidence="2 3">
    <name type="scientific">Actinomadura syzygii</name>
    <dbReference type="NCBI Taxonomy" id="1427538"/>
    <lineage>
        <taxon>Bacteria</taxon>
        <taxon>Bacillati</taxon>
        <taxon>Actinomycetota</taxon>
        <taxon>Actinomycetes</taxon>
        <taxon>Streptosporangiales</taxon>
        <taxon>Thermomonosporaceae</taxon>
        <taxon>Actinomadura</taxon>
    </lineage>
</organism>
<comment type="caution">
    <text evidence="2">The sequence shown here is derived from an EMBL/GenBank/DDBJ whole genome shotgun (WGS) entry which is preliminary data.</text>
</comment>